<dbReference type="GO" id="GO:0005506">
    <property type="term" value="F:iron ion binding"/>
    <property type="evidence" value="ECO:0007669"/>
    <property type="project" value="InterPro"/>
</dbReference>
<evidence type="ECO:0000256" key="8">
    <source>
        <dbReference type="PIRSR" id="PIRSR602401-1"/>
    </source>
</evidence>
<evidence type="ECO:0000256" key="9">
    <source>
        <dbReference type="RuleBase" id="RU000461"/>
    </source>
</evidence>
<accession>A0A1W7RAQ8</accession>
<keyword evidence="5 9" id="KW-0560">Oxidoreductase</keyword>
<name>A0A1W7RAQ8_9SCOR</name>
<organism evidence="10">
    <name type="scientific">Hadrurus spadix</name>
    <dbReference type="NCBI Taxonomy" id="141984"/>
    <lineage>
        <taxon>Eukaryota</taxon>
        <taxon>Metazoa</taxon>
        <taxon>Ecdysozoa</taxon>
        <taxon>Arthropoda</taxon>
        <taxon>Chelicerata</taxon>
        <taxon>Arachnida</taxon>
        <taxon>Scorpiones</taxon>
        <taxon>Iurida</taxon>
        <taxon>Iuroidea</taxon>
        <taxon>Hadrurus</taxon>
    </lineage>
</organism>
<keyword evidence="3 8" id="KW-0349">Heme</keyword>
<dbReference type="InterPro" id="IPR050479">
    <property type="entry name" value="CYP11_CYP27_families"/>
</dbReference>
<comment type="cofactor">
    <cofactor evidence="1 8">
        <name>heme</name>
        <dbReference type="ChEBI" id="CHEBI:30413"/>
    </cofactor>
</comment>
<keyword evidence="7 9" id="KW-0503">Monooxygenase</keyword>
<sequence>MKLVSRHIFCQLSGLERCIYNARFQTTEALIQDDYESLTNAKPFEEIPGHFSLPLFGTTWTYLPLIGKYNPLKLHEASILKYKKFGPISRENITGSYQAVLVYDPKDMEKVFRQEGKYPSRPGLEILAIYRSMRPDWYKSGGLAVLMGKEWHEFRTSVQQTMLRPKSVLNYIGPMDEVANDMICRIQKLKDVNEEVPDFLNELYKWALESLATMALNKRLGCLEDKLDPDSRAMQMIRAAHGTFEGMNKLLFVPLQLWKYIPTRSWKKFVEAQDSFASIAVEEVKQAMESIKNNTDPDRDLTFIESLLTNKNIDPRDAVTMLLDMLLVGVDTTTHATSFAIYYLAKNPTAQEKAYTEVSKILSKGEPITSKIMNELHYLKACIKESMRIMPIASGTVRALDRDIVLSGYRIPAGVVIMFQNFTACRQEKYFPQADKYLPERWLTDEKDHHPFLFLPFGFGRRMCIGRRIAEQEMMLILTKIIQNFRVEYHHEDIDCYSRLVNVPDKPLRFKFVSR</sequence>
<dbReference type="SUPFAM" id="SSF48264">
    <property type="entry name" value="Cytochrome P450"/>
    <property type="match status" value="1"/>
</dbReference>
<dbReference type="CDD" id="cd11054">
    <property type="entry name" value="CYP24A1-like"/>
    <property type="match status" value="1"/>
</dbReference>
<dbReference type="PANTHER" id="PTHR24279:SF120">
    <property type="entry name" value="CYTOCHROME P450"/>
    <property type="match status" value="1"/>
</dbReference>
<dbReference type="InterPro" id="IPR036396">
    <property type="entry name" value="Cyt_P450_sf"/>
</dbReference>
<protein>
    <submittedName>
        <fullName evidence="10">Putative cytochrome P450 301a1, mitochondrial</fullName>
    </submittedName>
</protein>
<dbReference type="InterPro" id="IPR002401">
    <property type="entry name" value="Cyt_P450_E_grp-I"/>
</dbReference>
<comment type="similarity">
    <text evidence="2 9">Belongs to the cytochrome P450 family.</text>
</comment>
<dbReference type="PROSITE" id="PS00086">
    <property type="entry name" value="CYTOCHROME_P450"/>
    <property type="match status" value="1"/>
</dbReference>
<dbReference type="InterPro" id="IPR001128">
    <property type="entry name" value="Cyt_P450"/>
</dbReference>
<dbReference type="FunFam" id="1.10.630.10:FF:000006">
    <property type="entry name" value="Cytochrome P450 302a1, mitochondrial"/>
    <property type="match status" value="1"/>
</dbReference>
<keyword evidence="6 8" id="KW-0408">Iron</keyword>
<dbReference type="GO" id="GO:0020037">
    <property type="term" value="F:heme binding"/>
    <property type="evidence" value="ECO:0007669"/>
    <property type="project" value="InterPro"/>
</dbReference>
<dbReference type="EMBL" id="GFAH01000172">
    <property type="protein sequence ID" value="JAV48217.1"/>
    <property type="molecule type" value="Transcribed_RNA"/>
</dbReference>
<dbReference type="Pfam" id="PF00067">
    <property type="entry name" value="p450"/>
    <property type="match status" value="1"/>
</dbReference>
<evidence type="ECO:0000256" key="5">
    <source>
        <dbReference type="ARBA" id="ARBA00023002"/>
    </source>
</evidence>
<dbReference type="AlphaFoldDB" id="A0A1W7RAQ8"/>
<dbReference type="PRINTS" id="PR00463">
    <property type="entry name" value="EP450I"/>
</dbReference>
<keyword evidence="4 8" id="KW-0479">Metal-binding</keyword>
<evidence type="ECO:0000256" key="7">
    <source>
        <dbReference type="ARBA" id="ARBA00023033"/>
    </source>
</evidence>
<dbReference type="Gene3D" id="1.10.630.10">
    <property type="entry name" value="Cytochrome P450"/>
    <property type="match status" value="1"/>
</dbReference>
<evidence type="ECO:0000256" key="4">
    <source>
        <dbReference type="ARBA" id="ARBA00022723"/>
    </source>
</evidence>
<dbReference type="GO" id="GO:0016705">
    <property type="term" value="F:oxidoreductase activity, acting on paired donors, with incorporation or reduction of molecular oxygen"/>
    <property type="evidence" value="ECO:0007669"/>
    <property type="project" value="InterPro"/>
</dbReference>
<dbReference type="PANTHER" id="PTHR24279">
    <property type="entry name" value="CYTOCHROME P450"/>
    <property type="match status" value="1"/>
</dbReference>
<evidence type="ECO:0000256" key="2">
    <source>
        <dbReference type="ARBA" id="ARBA00010617"/>
    </source>
</evidence>
<dbReference type="PRINTS" id="PR00385">
    <property type="entry name" value="P450"/>
</dbReference>
<proteinExistence type="inferred from homology"/>
<dbReference type="InterPro" id="IPR017972">
    <property type="entry name" value="Cyt_P450_CS"/>
</dbReference>
<evidence type="ECO:0000313" key="10">
    <source>
        <dbReference type="EMBL" id="JAV48217.1"/>
    </source>
</evidence>
<feature type="binding site" description="axial binding residue" evidence="8">
    <location>
        <position position="464"/>
    </location>
    <ligand>
        <name>heme</name>
        <dbReference type="ChEBI" id="CHEBI:30413"/>
    </ligand>
    <ligandPart>
        <name>Fe</name>
        <dbReference type="ChEBI" id="CHEBI:18248"/>
    </ligandPart>
</feature>
<evidence type="ECO:0000256" key="1">
    <source>
        <dbReference type="ARBA" id="ARBA00001971"/>
    </source>
</evidence>
<reference evidence="10" key="1">
    <citation type="submission" date="2016-11" db="EMBL/GenBank/DDBJ databases">
        <title>Venom-gland transcriptomics and venom proteomics of the black-back scorpion (Hadrurus spadix) reveal detectability challenges and an unexplored realm of animal toxin diversity.</title>
        <authorList>
            <person name="Rokyta D.R."/>
            <person name="Ward M.J."/>
        </authorList>
    </citation>
    <scope>NUCLEOTIDE SEQUENCE</scope>
    <source>
        <tissue evidence="10">Venom gland</tissue>
    </source>
</reference>
<dbReference type="GO" id="GO:0004497">
    <property type="term" value="F:monooxygenase activity"/>
    <property type="evidence" value="ECO:0007669"/>
    <property type="project" value="UniProtKB-KW"/>
</dbReference>
<evidence type="ECO:0000256" key="6">
    <source>
        <dbReference type="ARBA" id="ARBA00023004"/>
    </source>
</evidence>
<evidence type="ECO:0000256" key="3">
    <source>
        <dbReference type="ARBA" id="ARBA00022617"/>
    </source>
</evidence>